<feature type="transmembrane region" description="Helical" evidence="1">
    <location>
        <begin position="130"/>
        <end position="154"/>
    </location>
</feature>
<evidence type="ECO:0000313" key="3">
    <source>
        <dbReference type="Proteomes" id="UP000254799"/>
    </source>
</evidence>
<dbReference type="NCBIfam" id="TIGR03493">
    <property type="entry name" value="cellullose_BcsF"/>
    <property type="match status" value="1"/>
</dbReference>
<dbReference type="Pfam" id="PF10995">
    <property type="entry name" value="CBP_BcsE"/>
    <property type="match status" value="1"/>
</dbReference>
<protein>
    <submittedName>
        <fullName evidence="2">Cellulose biosynthesis protein BcsE</fullName>
    </submittedName>
</protein>
<dbReference type="AlphaFoldDB" id="A0A377YUZ2"/>
<dbReference type="Pfam" id="PF11120">
    <property type="entry name" value="CBP_BcsF"/>
    <property type="match status" value="1"/>
</dbReference>
<keyword evidence="1" id="KW-0812">Transmembrane</keyword>
<sequence>MVALRPAPGLRVEQALTLCKPNRMGDIMTIGNNRLVLFLSFCRINDLDTALNHIFPLPTGDIFSNRMVWFEDKQILSEIVIMRGVEPARWNTPLPLSVGKNETINATPRWTPLATLPRTTPVNHPRGASLMMSLADILQLVVLCALLFFPLGYLTRHYQRRIRTTLRLMFFKPRYVKPAGVLRRGTTVKQGKANK</sequence>
<accession>A0A377YUZ2</accession>
<gene>
    <name evidence="2" type="primary">bcsE_2</name>
    <name evidence="2" type="ORF">NCTC8849_06204</name>
</gene>
<keyword evidence="1" id="KW-1133">Transmembrane helix</keyword>
<dbReference type="InterPro" id="IPR017745">
    <property type="entry name" value="BcsE"/>
</dbReference>
<reference evidence="2 3" key="1">
    <citation type="submission" date="2018-06" db="EMBL/GenBank/DDBJ databases">
        <authorList>
            <consortium name="Pathogen Informatics"/>
            <person name="Doyle S."/>
        </authorList>
    </citation>
    <scope>NUCLEOTIDE SEQUENCE [LARGE SCALE GENOMIC DNA]</scope>
    <source>
        <strain evidence="2 3">NCTC8849</strain>
    </source>
</reference>
<dbReference type="Proteomes" id="UP000254799">
    <property type="component" value="Unassembled WGS sequence"/>
</dbReference>
<name>A0A377YUZ2_KLEPN</name>
<evidence type="ECO:0000313" key="2">
    <source>
        <dbReference type="EMBL" id="STU49464.1"/>
    </source>
</evidence>
<dbReference type="GO" id="GO:0035438">
    <property type="term" value="F:cyclic-di-GMP binding"/>
    <property type="evidence" value="ECO:0007669"/>
    <property type="project" value="InterPro"/>
</dbReference>
<proteinExistence type="predicted"/>
<dbReference type="InterPro" id="IPR019995">
    <property type="entry name" value="Cellulose_BcsF/YhjT"/>
</dbReference>
<organism evidence="2 3">
    <name type="scientific">Klebsiella pneumoniae</name>
    <dbReference type="NCBI Taxonomy" id="573"/>
    <lineage>
        <taxon>Bacteria</taxon>
        <taxon>Pseudomonadati</taxon>
        <taxon>Pseudomonadota</taxon>
        <taxon>Gammaproteobacteria</taxon>
        <taxon>Enterobacterales</taxon>
        <taxon>Enterobacteriaceae</taxon>
        <taxon>Klebsiella/Raoultella group</taxon>
        <taxon>Klebsiella</taxon>
        <taxon>Klebsiella pneumoniae complex</taxon>
    </lineage>
</organism>
<keyword evidence="1" id="KW-0472">Membrane</keyword>
<evidence type="ECO:0000256" key="1">
    <source>
        <dbReference type="SAM" id="Phobius"/>
    </source>
</evidence>
<dbReference type="EMBL" id="UGLC01000004">
    <property type="protein sequence ID" value="STU49464.1"/>
    <property type="molecule type" value="Genomic_DNA"/>
</dbReference>